<dbReference type="SUPFAM" id="SSF53098">
    <property type="entry name" value="Ribonuclease H-like"/>
    <property type="match status" value="1"/>
</dbReference>
<gene>
    <name evidence="6" type="ORF">H7U35_14780</name>
</gene>
<proteinExistence type="inferred from homology"/>
<dbReference type="EMBL" id="JACLYZ010000106">
    <property type="protein sequence ID" value="MBM6736458.1"/>
    <property type="molecule type" value="Genomic_DNA"/>
</dbReference>
<dbReference type="PANTHER" id="PTHR33258">
    <property type="entry name" value="TRANSPOSASE INSL FOR INSERTION SEQUENCE ELEMENT IS186A-RELATED"/>
    <property type="match status" value="1"/>
</dbReference>
<evidence type="ECO:0000256" key="3">
    <source>
        <dbReference type="ARBA" id="ARBA00023125"/>
    </source>
</evidence>
<sequence length="172" mass="20609">PLCLATFPWAQFRRKKGGVKAHVLYDIEAQVPAFYTVTTASKHDSTEMCSIHYEPNAYYMFDRAYDSFKELYRIHLTGSFFVVRAKTNLKCTTVKWKRRMPKYVLTDAEVKLTEYLSEKKYPESFRFIRYYDEEGDREFTFLTNATHISALDVANLYKKRWLIELFFKWLKQ</sequence>
<keyword evidence="7" id="KW-1185">Reference proteome</keyword>
<reference evidence="6 7" key="1">
    <citation type="journal article" date="2021" name="Sci. Rep.">
        <title>The distribution of antibiotic resistance genes in chicken gut microbiota commensals.</title>
        <authorList>
            <person name="Juricova H."/>
            <person name="Matiasovicova J."/>
            <person name="Kubasova T."/>
            <person name="Cejkova D."/>
            <person name="Rychlik I."/>
        </authorList>
    </citation>
    <scope>NUCLEOTIDE SEQUENCE [LARGE SCALE GENOMIC DNA]</scope>
    <source>
        <strain evidence="6 7">An772</strain>
    </source>
</reference>
<feature type="non-terminal residue" evidence="6">
    <location>
        <position position="1"/>
    </location>
</feature>
<feature type="non-terminal residue" evidence="6">
    <location>
        <position position="172"/>
    </location>
</feature>
<dbReference type="Proteomes" id="UP000766986">
    <property type="component" value="Unassembled WGS sequence"/>
</dbReference>
<evidence type="ECO:0000313" key="7">
    <source>
        <dbReference type="Proteomes" id="UP000766986"/>
    </source>
</evidence>
<evidence type="ECO:0000256" key="2">
    <source>
        <dbReference type="ARBA" id="ARBA00022578"/>
    </source>
</evidence>
<dbReference type="NCBIfam" id="NF033592">
    <property type="entry name" value="transpos_IS4_1"/>
    <property type="match status" value="1"/>
</dbReference>
<keyword evidence="2" id="KW-0815">Transposition</keyword>
<comment type="caution">
    <text evidence="6">The sequence shown here is derived from an EMBL/GenBank/DDBJ whole genome shotgun (WGS) entry which is preliminary data.</text>
</comment>
<evidence type="ECO:0000256" key="4">
    <source>
        <dbReference type="ARBA" id="ARBA00023172"/>
    </source>
</evidence>
<dbReference type="InterPro" id="IPR012337">
    <property type="entry name" value="RNaseH-like_sf"/>
</dbReference>
<dbReference type="PANTHER" id="PTHR33258:SF1">
    <property type="entry name" value="TRANSPOSASE INSL FOR INSERTION SEQUENCE ELEMENT IS186A-RELATED"/>
    <property type="match status" value="1"/>
</dbReference>
<dbReference type="InterPro" id="IPR047952">
    <property type="entry name" value="Transpos_IS4"/>
</dbReference>
<comment type="similarity">
    <text evidence="1">Belongs to the transposase 11 family.</text>
</comment>
<dbReference type="Pfam" id="PF01609">
    <property type="entry name" value="DDE_Tnp_1"/>
    <property type="match status" value="1"/>
</dbReference>
<accession>A0ABS2E4C4</accession>
<evidence type="ECO:0000256" key="1">
    <source>
        <dbReference type="ARBA" id="ARBA00010075"/>
    </source>
</evidence>
<keyword evidence="3" id="KW-0238">DNA-binding</keyword>
<keyword evidence="4" id="KW-0233">DNA recombination</keyword>
<evidence type="ECO:0000259" key="5">
    <source>
        <dbReference type="Pfam" id="PF01609"/>
    </source>
</evidence>
<dbReference type="InterPro" id="IPR002559">
    <property type="entry name" value="Transposase_11"/>
</dbReference>
<evidence type="ECO:0000313" key="6">
    <source>
        <dbReference type="EMBL" id="MBM6736458.1"/>
    </source>
</evidence>
<protein>
    <submittedName>
        <fullName evidence="6">IS4 family transposase</fullName>
    </submittedName>
</protein>
<name>A0ABS2E4C4_9BACT</name>
<organism evidence="6 7">
    <name type="scientific">Mediterranea massiliensis</name>
    <dbReference type="NCBI Taxonomy" id="1841865"/>
    <lineage>
        <taxon>Bacteria</taxon>
        <taxon>Pseudomonadati</taxon>
        <taxon>Bacteroidota</taxon>
        <taxon>Bacteroidia</taxon>
        <taxon>Bacteroidales</taxon>
        <taxon>Bacteroidaceae</taxon>
        <taxon>Mediterranea</taxon>
    </lineage>
</organism>
<feature type="domain" description="Transposase IS4-like" evidence="5">
    <location>
        <begin position="14"/>
        <end position="172"/>
    </location>
</feature>